<name>A0ABW8C1N2_9ACTN</name>
<proteinExistence type="predicted"/>
<comment type="caution">
    <text evidence="1">The sequence shown here is derived from an EMBL/GenBank/DDBJ whole genome shotgun (WGS) entry which is preliminary data.</text>
</comment>
<dbReference type="Proteomes" id="UP001614394">
    <property type="component" value="Unassembled WGS sequence"/>
</dbReference>
<evidence type="ECO:0000313" key="2">
    <source>
        <dbReference type="Proteomes" id="UP001614394"/>
    </source>
</evidence>
<accession>A0ABW8C1N2</accession>
<keyword evidence="2" id="KW-1185">Reference proteome</keyword>
<dbReference type="Pfam" id="PF18845">
    <property type="entry name" value="baeRF_family3"/>
    <property type="match status" value="1"/>
</dbReference>
<evidence type="ECO:0008006" key="3">
    <source>
        <dbReference type="Google" id="ProtNLM"/>
    </source>
</evidence>
<reference evidence="1 2" key="1">
    <citation type="submission" date="2024-10" db="EMBL/GenBank/DDBJ databases">
        <title>The Natural Products Discovery Center: Release of the First 8490 Sequenced Strains for Exploring Actinobacteria Biosynthetic Diversity.</title>
        <authorList>
            <person name="Kalkreuter E."/>
            <person name="Kautsar S.A."/>
            <person name="Yang D."/>
            <person name="Bader C.D."/>
            <person name="Teijaro C.N."/>
            <person name="Fluegel L."/>
            <person name="Davis C.M."/>
            <person name="Simpson J.R."/>
            <person name="Lauterbach L."/>
            <person name="Steele A.D."/>
            <person name="Gui C."/>
            <person name="Meng S."/>
            <person name="Li G."/>
            <person name="Viehrig K."/>
            <person name="Ye F."/>
            <person name="Su P."/>
            <person name="Kiefer A.F."/>
            <person name="Nichols A."/>
            <person name="Cepeda A.J."/>
            <person name="Yan W."/>
            <person name="Fan B."/>
            <person name="Jiang Y."/>
            <person name="Adhikari A."/>
            <person name="Zheng C.-J."/>
            <person name="Schuster L."/>
            <person name="Cowan T.M."/>
            <person name="Smanski M.J."/>
            <person name="Chevrette M.G."/>
            <person name="De Carvalho L.P.S."/>
            <person name="Shen B."/>
        </authorList>
    </citation>
    <scope>NUCLEOTIDE SEQUENCE [LARGE SCALE GENOMIC DNA]</scope>
    <source>
        <strain evidence="1 2">NPDC053399</strain>
    </source>
</reference>
<dbReference type="RefSeq" id="WP_399645418.1">
    <property type="nucleotide sequence ID" value="NZ_JBITYG010000002.1"/>
</dbReference>
<evidence type="ECO:0000313" key="1">
    <source>
        <dbReference type="EMBL" id="MFI9100339.1"/>
    </source>
</evidence>
<dbReference type="EMBL" id="JBITYG010000002">
    <property type="protein sequence ID" value="MFI9100339.1"/>
    <property type="molecule type" value="Genomic_DNA"/>
</dbReference>
<protein>
    <recommendedName>
        <fullName evidence="3">Chemotaxis protein</fullName>
    </recommendedName>
</protein>
<sequence length="371" mass="41394">MHTSELTPAILEGLRRPRPYPAVSLLMPTHRHRPENAQDPIRLRNLLDEARKRLTDDPQVSRADRIDLEGQLDLVAQDVDFLHAEDGLLVLLAPGERHIWQLSSPVEIQERLVFANTFLTRNLVAARLYARPYWVLVVSEETTLLWEGSGDRLVPVERHGFPLKPGIPDPEDAVPGANIGSVPGHQREERMRQYLRSVDAALDKALNQERRPVFLVGTASTVTLLAELSQHPQDLVGRLDRAGLDKAPAHELAERLRPVFDEYTAKRNADGLEELDSARGRRRFAGGLDEAWQAVTEGRGSLLLVEEHFQAAARIQDGHLVPVEGGTAADGVEEDVVDQLIEAALDKETEVRFVPDDSLSDDGRVALVLRY</sequence>
<organism evidence="1 2">
    <name type="scientific">Streptomyces fildesensis</name>
    <dbReference type="NCBI Taxonomy" id="375757"/>
    <lineage>
        <taxon>Bacteria</taxon>
        <taxon>Bacillati</taxon>
        <taxon>Actinomycetota</taxon>
        <taxon>Actinomycetes</taxon>
        <taxon>Kitasatosporales</taxon>
        <taxon>Streptomycetaceae</taxon>
        <taxon>Streptomyces</taxon>
    </lineage>
</organism>
<gene>
    <name evidence="1" type="ORF">ACIGXA_07420</name>
</gene>
<dbReference type="InterPro" id="IPR041289">
    <property type="entry name" value="Bact_RF_family3"/>
</dbReference>